<name>A0AA41VMD2_PAPNU</name>
<dbReference type="PANTHER" id="PTHR33872">
    <property type="entry name" value="DNA POLYMERASE EPSILON CATALYTIC SUBUNIT A"/>
    <property type="match status" value="1"/>
</dbReference>
<evidence type="ECO:0000256" key="1">
    <source>
        <dbReference type="SAM" id="MobiDB-lite"/>
    </source>
</evidence>
<accession>A0AA41VMD2</accession>
<feature type="region of interest" description="Disordered" evidence="1">
    <location>
        <begin position="83"/>
        <end position="115"/>
    </location>
</feature>
<feature type="region of interest" description="Disordered" evidence="1">
    <location>
        <begin position="1"/>
        <end position="23"/>
    </location>
</feature>
<keyword evidence="3" id="KW-1185">Reference proteome</keyword>
<organism evidence="2 3">
    <name type="scientific">Papaver nudicaule</name>
    <name type="common">Iceland poppy</name>
    <dbReference type="NCBI Taxonomy" id="74823"/>
    <lineage>
        <taxon>Eukaryota</taxon>
        <taxon>Viridiplantae</taxon>
        <taxon>Streptophyta</taxon>
        <taxon>Embryophyta</taxon>
        <taxon>Tracheophyta</taxon>
        <taxon>Spermatophyta</taxon>
        <taxon>Magnoliopsida</taxon>
        <taxon>Ranunculales</taxon>
        <taxon>Papaveraceae</taxon>
        <taxon>Papaveroideae</taxon>
        <taxon>Papaver</taxon>
    </lineage>
</organism>
<gene>
    <name evidence="2" type="ORF">MKW94_016833</name>
</gene>
<dbReference type="AlphaFoldDB" id="A0AA41VMD2"/>
<sequence length="175" mass="20927">MKQNIEMKTSEERTWISAPPPPPPPLPPLPRYYYWRRPASSSWSATNEEIARFWRQKKIKEEDHFVAAIKAAARIRARNTNEEDYRKFEESLNEDEHDEENKMKEENNKMEDNSMNKEIRVGIKDWWTKSKYAYLNQPTEESMKKPKKTSTYVPNNLFFYKPLQTQLPVTSFGVY</sequence>
<dbReference type="PANTHER" id="PTHR33872:SF7">
    <property type="entry name" value="OSJNBA0084K11.10-LIKE PROTEIN"/>
    <property type="match status" value="1"/>
</dbReference>
<protein>
    <submittedName>
        <fullName evidence="2">Uncharacterized protein</fullName>
    </submittedName>
</protein>
<dbReference type="EMBL" id="JAJJMA010252557">
    <property type="protein sequence ID" value="MCL7043974.1"/>
    <property type="molecule type" value="Genomic_DNA"/>
</dbReference>
<feature type="compositionally biased region" description="Basic and acidic residues" evidence="1">
    <location>
        <begin position="99"/>
        <end position="115"/>
    </location>
</feature>
<proteinExistence type="predicted"/>
<evidence type="ECO:0000313" key="2">
    <source>
        <dbReference type="EMBL" id="MCL7043974.1"/>
    </source>
</evidence>
<comment type="caution">
    <text evidence="2">The sequence shown here is derived from an EMBL/GenBank/DDBJ whole genome shotgun (WGS) entry which is preliminary data.</text>
</comment>
<reference evidence="2" key="1">
    <citation type="submission" date="2022-03" db="EMBL/GenBank/DDBJ databases">
        <title>A functionally conserved STORR gene fusion in Papaver species that diverged 16.8 million years ago.</title>
        <authorList>
            <person name="Catania T."/>
        </authorList>
    </citation>
    <scope>NUCLEOTIDE SEQUENCE</scope>
    <source>
        <strain evidence="2">S-191538</strain>
    </source>
</reference>
<dbReference type="Proteomes" id="UP001177140">
    <property type="component" value="Unassembled WGS sequence"/>
</dbReference>
<evidence type="ECO:0000313" key="3">
    <source>
        <dbReference type="Proteomes" id="UP001177140"/>
    </source>
</evidence>